<dbReference type="Gene3D" id="3.40.50.300">
    <property type="entry name" value="P-loop containing nucleotide triphosphate hydrolases"/>
    <property type="match status" value="1"/>
</dbReference>
<dbReference type="NCBIfam" id="NF047398">
    <property type="entry name" value="AAA_KGGVGR"/>
    <property type="match status" value="1"/>
</dbReference>
<reference evidence="2 3" key="1">
    <citation type="journal article" date="2011" name="J. Bacteriol.">
        <title>Complete Genome Sequence of Alicyclobacillus acidocaldarius Strain Tc-4-1.</title>
        <authorList>
            <person name="Chen Y."/>
            <person name="He Y."/>
            <person name="Zhang B."/>
            <person name="Yang J."/>
            <person name="Li W."/>
            <person name="Dong Z."/>
            <person name="Hu S."/>
        </authorList>
    </citation>
    <scope>NUCLEOTIDE SEQUENCE [LARGE SCALE GENOMIC DNA]</scope>
    <source>
        <strain evidence="2 3">Tc-4-1</strain>
    </source>
</reference>
<dbReference type="Pfam" id="PF13614">
    <property type="entry name" value="AAA_31"/>
    <property type="match status" value="1"/>
</dbReference>
<evidence type="ECO:0000313" key="3">
    <source>
        <dbReference type="Proteomes" id="UP000000292"/>
    </source>
</evidence>
<dbReference type="RefSeq" id="WP_014465210.1">
    <property type="nucleotide sequence ID" value="NC_017167.1"/>
</dbReference>
<gene>
    <name evidence="2" type="ordered locus">TC41_2478</name>
</gene>
<organism evidence="2 3">
    <name type="scientific">Alicyclobacillus acidocaldarius (strain Tc-4-1)</name>
    <name type="common">Bacillus acidocaldarius</name>
    <dbReference type="NCBI Taxonomy" id="1048834"/>
    <lineage>
        <taxon>Bacteria</taxon>
        <taxon>Bacillati</taxon>
        <taxon>Bacillota</taxon>
        <taxon>Bacilli</taxon>
        <taxon>Bacillales</taxon>
        <taxon>Alicyclobacillaceae</taxon>
        <taxon>Alicyclobacillus</taxon>
    </lineage>
</organism>
<accession>F8IH23</accession>
<dbReference type="Proteomes" id="UP000000292">
    <property type="component" value="Chromosome"/>
</dbReference>
<dbReference type="STRING" id="1048834.TC41_2478"/>
<dbReference type="PANTHER" id="PTHR13696">
    <property type="entry name" value="P-LOOP CONTAINING NUCLEOSIDE TRIPHOSPHATE HYDROLASE"/>
    <property type="match status" value="1"/>
</dbReference>
<dbReference type="InterPro" id="IPR050678">
    <property type="entry name" value="DNA_Partitioning_ATPase"/>
</dbReference>
<dbReference type="HOGENOM" id="CLU_1657137_0_0_9"/>
<dbReference type="InterPro" id="IPR027417">
    <property type="entry name" value="P-loop_NTPase"/>
</dbReference>
<dbReference type="KEGG" id="aad:TC41_2478"/>
<dbReference type="SUPFAM" id="SSF52540">
    <property type="entry name" value="P-loop containing nucleoside triphosphate hydrolases"/>
    <property type="match status" value="1"/>
</dbReference>
<dbReference type="eggNOG" id="COG0455">
    <property type="taxonomic scope" value="Bacteria"/>
</dbReference>
<dbReference type="PATRIC" id="fig|1048834.4.peg.2340"/>
<name>F8IH23_ALIAT</name>
<evidence type="ECO:0000313" key="2">
    <source>
        <dbReference type="EMBL" id="AEJ44377.1"/>
    </source>
</evidence>
<dbReference type="OrthoDB" id="9794577at2"/>
<dbReference type="InterPro" id="IPR025669">
    <property type="entry name" value="AAA_dom"/>
</dbReference>
<dbReference type="AlphaFoldDB" id="F8IH23"/>
<evidence type="ECO:0000259" key="1">
    <source>
        <dbReference type="Pfam" id="PF13614"/>
    </source>
</evidence>
<proteinExistence type="predicted"/>
<reference evidence="3" key="2">
    <citation type="submission" date="2011-06" db="EMBL/GenBank/DDBJ databases">
        <title>The complete genome sequence of Alicyclobacillus acidocaldarius sp. Tc-4-1.</title>
        <authorList>
            <person name="Chen Y."/>
            <person name="He Y."/>
            <person name="Dong Z."/>
            <person name="Hu S."/>
        </authorList>
    </citation>
    <scope>NUCLEOTIDE SEQUENCE [LARGE SCALE GENOMIC DNA]</scope>
    <source>
        <strain evidence="3">Tc-4-1</strain>
    </source>
</reference>
<sequence>MKRILMFSASGGVGRTTTTYAIARMLANWGRRVLVIDVDLDSPGSTTAFVEPDKLPRYGVVDWLVDQPAEIEMDMVASPAWTAKLPGKIDVVPAYGHKTQDYLTKLMRVHANEAWADRFADLASRLEAAICPDVTLIDGPSGLWGASLVPSLDATVWMF</sequence>
<dbReference type="EMBL" id="CP002902">
    <property type="protein sequence ID" value="AEJ44377.1"/>
    <property type="molecule type" value="Genomic_DNA"/>
</dbReference>
<feature type="domain" description="AAA" evidence="1">
    <location>
        <begin position="1"/>
        <end position="54"/>
    </location>
</feature>
<dbReference type="PANTHER" id="PTHR13696:SF52">
    <property type="entry name" value="PARA FAMILY PROTEIN CT_582"/>
    <property type="match status" value="1"/>
</dbReference>
<protein>
    <recommendedName>
        <fullName evidence="1">AAA domain-containing protein</fullName>
    </recommendedName>
</protein>